<dbReference type="InterPro" id="IPR025633">
    <property type="entry name" value="DUF4291"/>
</dbReference>
<dbReference type="Proteomes" id="UP000253868">
    <property type="component" value="Chromosome"/>
</dbReference>
<reference evidence="3" key="1">
    <citation type="submission" date="2018-07" db="EMBL/GenBank/DDBJ databases">
        <authorList>
            <person name="Zhao J."/>
        </authorList>
    </citation>
    <scope>NUCLEOTIDE SEQUENCE [LARGE SCALE GENOMIC DNA]</scope>
    <source>
        <strain evidence="3">GSSD-12</strain>
    </source>
</reference>
<accession>A0A345HMI4</accession>
<organism evidence="2 3">
    <name type="scientific">Streptomyces paludis</name>
    <dbReference type="NCBI Taxonomy" id="2282738"/>
    <lineage>
        <taxon>Bacteria</taxon>
        <taxon>Bacillati</taxon>
        <taxon>Actinomycetota</taxon>
        <taxon>Actinomycetes</taxon>
        <taxon>Kitasatosporales</taxon>
        <taxon>Streptomycetaceae</taxon>
        <taxon>Streptomyces</taxon>
    </lineage>
</organism>
<gene>
    <name evidence="2" type="ORF">DVK44_09590</name>
</gene>
<evidence type="ECO:0000256" key="1">
    <source>
        <dbReference type="SAM" id="MobiDB-lite"/>
    </source>
</evidence>
<dbReference type="KEGG" id="spad:DVK44_09590"/>
<dbReference type="OrthoDB" id="65842at2"/>
<dbReference type="EMBL" id="CP031194">
    <property type="protein sequence ID" value="AXG77908.1"/>
    <property type="molecule type" value="Genomic_DNA"/>
</dbReference>
<evidence type="ECO:0000313" key="2">
    <source>
        <dbReference type="EMBL" id="AXG77908.1"/>
    </source>
</evidence>
<dbReference type="AlphaFoldDB" id="A0A345HMI4"/>
<evidence type="ECO:0000313" key="3">
    <source>
        <dbReference type="Proteomes" id="UP000253868"/>
    </source>
</evidence>
<keyword evidence="3" id="KW-1185">Reference proteome</keyword>
<feature type="region of interest" description="Disordered" evidence="1">
    <location>
        <begin position="88"/>
        <end position="111"/>
    </location>
</feature>
<proteinExistence type="predicted"/>
<dbReference type="Pfam" id="PF14124">
    <property type="entry name" value="DUF4291"/>
    <property type="match status" value="1"/>
</dbReference>
<name>A0A345HMI4_9ACTN</name>
<protein>
    <submittedName>
        <fullName evidence="2">DUF4291 family protein</fullName>
    </submittedName>
</protein>
<sequence>MCLPAGRKAHGWALDNACLSHCVPSVHPDRASWKRELKRAPARVQWDPERDLHLKPLPYRSLQLSLEARQLIQNHDSHEIIRETPASYSYRQQQDSTTAAADTNGRSWWYG</sequence>